<feature type="transmembrane region" description="Helical" evidence="2">
    <location>
        <begin position="1230"/>
        <end position="1251"/>
    </location>
</feature>
<evidence type="ECO:0000313" key="5">
    <source>
        <dbReference type="Proteomes" id="UP000265618"/>
    </source>
</evidence>
<feature type="compositionally biased region" description="Basic residues" evidence="1">
    <location>
        <begin position="1259"/>
        <end position="1279"/>
    </location>
</feature>
<dbReference type="EMBL" id="BDIP01000305">
    <property type="protein sequence ID" value="GIQ81092.1"/>
    <property type="molecule type" value="Genomic_DNA"/>
</dbReference>
<keyword evidence="2" id="KW-1133">Transmembrane helix</keyword>
<keyword evidence="2" id="KW-0472">Membrane</keyword>
<dbReference type="EMBL" id="BDIP01001056">
    <property type="protein sequence ID" value="GIQ83452.1"/>
    <property type="molecule type" value="Genomic_DNA"/>
</dbReference>
<evidence type="ECO:0000256" key="1">
    <source>
        <dbReference type="SAM" id="MobiDB-lite"/>
    </source>
</evidence>
<reference evidence="4 5" key="2">
    <citation type="journal article" date="2018" name="PLoS ONE">
        <title>The draft genome of Kipferlia bialata reveals reductive genome evolution in fornicate parasites.</title>
        <authorList>
            <person name="Tanifuji G."/>
            <person name="Takabayashi S."/>
            <person name="Kume K."/>
            <person name="Takagi M."/>
            <person name="Nakayama T."/>
            <person name="Kamikawa R."/>
            <person name="Inagaki Y."/>
            <person name="Hashimoto T."/>
        </authorList>
    </citation>
    <scope>NUCLEOTIDE SEQUENCE [LARGE SCALE GENOMIC DNA]</scope>
    <source>
        <strain evidence="4">NY0173</strain>
    </source>
</reference>
<feature type="compositionally biased region" description="Acidic residues" evidence="1">
    <location>
        <begin position="398"/>
        <end position="417"/>
    </location>
</feature>
<name>A0A9K3CVY1_9EUKA</name>
<evidence type="ECO:0000313" key="4">
    <source>
        <dbReference type="EMBL" id="GIQ83452.1"/>
    </source>
</evidence>
<protein>
    <recommendedName>
        <fullName evidence="6">VWFD domain-containing protein</fullName>
    </recommendedName>
</protein>
<feature type="region of interest" description="Disordered" evidence="1">
    <location>
        <begin position="1256"/>
        <end position="1279"/>
    </location>
</feature>
<evidence type="ECO:0000256" key="2">
    <source>
        <dbReference type="SAM" id="Phobius"/>
    </source>
</evidence>
<sequence>MSTALSLDTWILGAPRAATTISSRPFYLPDGWVLADEDHPSFVACAQQYAFGGQCLCGSGGGGRVPYSSSKCTGSRHHAVKRWDPHHNKYAYCAGHGYARVLLVKSSPRTAVCKATGDPHYRSYKGLRYNYYGAGPHMMGYIDPDDNIYTSYGMAIQTYMSKWKNYSGSPTVNAQAAMRVFQDNGDDCTIEVHAPSTYWGDPTVIVNEDGVGKSSADFPDLLEGTTCGSTLALTKVSKWWKGSTYVEYSLGPQDDVFTFGGATLTLQLRRSSFQSYWQVYVSLQEDVYGMYGLCGRFSDDHSDLTLPDGTEASLPSNRYAGELGSYYAADGEPYCSIFWADRELDRCYDPEELVVVDDEGDDPDEDPEEEAAATLLCEQMGYTDVLLADCVEDVLTGGDDEADNAGEGEDGLEDVEEEAGVECSAMATPTSTVIVGAREYAILDGSSLWSSDSSGCWGAKGRLPTTGGWSLAPDDSTSVSAIRLIEMPTGCVVTAGKGYVPGLGIECAEEDELLVTEQAATDGDVCYSMSACPGRVLIYRPYVSDSLAASVFGELTDDTDNWWRESDGEEFTAVETVGDADKVAIYDAMGVDYEADTVLYALTATNAQPDEGTADEGAYHLVGVAAEDVADYAEQVITITACALLDGLMDTGLPLTDSDTFSLYIDANYTDPSAETETEQDETAMDLWGLAAAFDPGYDGWQCRSVDVPCQHPSLYQEGTRDIEFWVHLEYSMEAEDGVTYPSVQFVLADVSMGALNYIQDPYFNDWYVETETPSSYAVYGAAWLERATGDGVLITPTDVSLSGIQQSVYITHTDDGADICGLELRACGDWPVIHADYVDSVLAFALYADIRYNDDTWSYGWIQSFDSDCVSMLLPGVSPDNDAAYVTGVEVHALSNGAMTQYRVYDLTLSPIMTGATLCSSIPAKTALASGDPHLQTLMGHYYDYFTDGDSLLLEAPLGDSDRVRVEMRARAVATEAVEVEPTISTAVSIGWDSPDYTAMALAAIEGMASYDSVVAVDCQGESPTVTYNGDTIDLDVTSHTVGSAVLGVTGYTDPDTYSETTTATVVLYLSLAVSGLTIDISVNRSTSGILYLDTGAAASTVFLDNAQGLCTGCFGTCTSLDADTAYVTDTVQTGGALLDTSSTMLPTLSTSTLPTLTPLTEDEATTLCEATGLEDDALTSCIYDAMVLGEVPPSSTFTAYFSSTSSALGTDPVDEPDDPDDTTSTTDWYYIGGATLTAIGVLVGGAYYLSGAEERRRKGGSVSRRRGGKKGRRHKRLANSTFAKASKDIDTKGIDSKQRLEAENAAVL</sequence>
<keyword evidence="2" id="KW-0812">Transmembrane</keyword>
<comment type="caution">
    <text evidence="4">The sequence shown here is derived from an EMBL/GenBank/DDBJ whole genome shotgun (WGS) entry which is preliminary data.</text>
</comment>
<proteinExistence type="predicted"/>
<evidence type="ECO:0008006" key="6">
    <source>
        <dbReference type="Google" id="ProtNLM"/>
    </source>
</evidence>
<gene>
    <name evidence="3" type="ORF">KIPB_001995</name>
    <name evidence="4" type="ORF">KIPB_004776</name>
</gene>
<evidence type="ECO:0000313" key="3">
    <source>
        <dbReference type="EMBL" id="GIQ81092.1"/>
    </source>
</evidence>
<keyword evidence="5" id="KW-1185">Reference proteome</keyword>
<accession>A0A9K3CVY1</accession>
<organism evidence="4 5">
    <name type="scientific">Kipferlia bialata</name>
    <dbReference type="NCBI Taxonomy" id="797122"/>
    <lineage>
        <taxon>Eukaryota</taxon>
        <taxon>Metamonada</taxon>
        <taxon>Carpediemonas-like organisms</taxon>
        <taxon>Kipferlia</taxon>
    </lineage>
</organism>
<reference evidence="4" key="1">
    <citation type="submission" date="2016-10" db="EMBL/GenBank/DDBJ databases">
        <authorList>
            <person name="Tanifuji G."/>
            <person name="Kume K."/>
            <person name="Nakayama T."/>
            <person name="Takabayashi S."/>
            <person name="Hashimoto T."/>
        </authorList>
    </citation>
    <scope>NUCLEOTIDE SEQUENCE</scope>
    <source>
        <strain evidence="4">NY0173</strain>
    </source>
</reference>
<dbReference type="Proteomes" id="UP000265618">
    <property type="component" value="Unassembled WGS sequence"/>
</dbReference>
<feature type="region of interest" description="Disordered" evidence="1">
    <location>
        <begin position="397"/>
        <end position="417"/>
    </location>
</feature>
<dbReference type="OrthoDB" id="6262482at2759"/>